<dbReference type="Gene3D" id="3.60.15.10">
    <property type="entry name" value="Ribonuclease Z/Hydroxyacylglutathione hydrolase-like"/>
    <property type="match status" value="1"/>
</dbReference>
<protein>
    <submittedName>
        <fullName evidence="2">MBL fold metallo-hydrolase</fullName>
    </submittedName>
</protein>
<dbReference type="AlphaFoldDB" id="A0A5D6W2V5"/>
<dbReference type="InterPro" id="IPR036866">
    <property type="entry name" value="RibonucZ/Hydroxyglut_hydro"/>
</dbReference>
<sequence>MRKLTILGTGFAMATKCFNTCFFLELEDGSLFLTDAGGGNGILRQLEVTGFDYQKCHHMFVTHGHTDHVLGVIWIMRKVADLMNKGKYEGTFHIYCHDVVKEMLLTMTKMTLKKKDFARVGTDIVIHEMKDGQSVEVPTAKLTAFDILSTKAKQFGYCLNFADGMKFTCLGDEPYNEHDRVYAEQADWLLAEAFCQYKDREVFKPYEKNHSTVKEASELAEQLGVKNLVLYHTEDKHLDTRKQEYSAEAGKYYHGNVYVPDDLEVIPL</sequence>
<dbReference type="GO" id="GO:0042781">
    <property type="term" value="F:3'-tRNA processing endoribonuclease activity"/>
    <property type="evidence" value="ECO:0007669"/>
    <property type="project" value="TreeGrafter"/>
</dbReference>
<evidence type="ECO:0000313" key="2">
    <source>
        <dbReference type="EMBL" id="TYZ21125.1"/>
    </source>
</evidence>
<dbReference type="PANTHER" id="PTHR46018">
    <property type="entry name" value="ZINC PHOSPHODIESTERASE ELAC PROTEIN 1"/>
    <property type="match status" value="1"/>
</dbReference>
<dbReference type="EMBL" id="VTOY01000010">
    <property type="protein sequence ID" value="TYZ21125.1"/>
    <property type="molecule type" value="Genomic_DNA"/>
</dbReference>
<keyword evidence="2" id="KW-0378">Hydrolase</keyword>
<dbReference type="PANTHER" id="PTHR46018:SF2">
    <property type="entry name" value="ZINC PHOSPHODIESTERASE ELAC PROTEIN 1"/>
    <property type="match status" value="1"/>
</dbReference>
<proteinExistence type="predicted"/>
<comment type="caution">
    <text evidence="2">The sequence shown here is derived from an EMBL/GenBank/DDBJ whole genome shotgun (WGS) entry which is preliminary data.</text>
</comment>
<dbReference type="SUPFAM" id="SSF56281">
    <property type="entry name" value="Metallo-hydrolase/oxidoreductase"/>
    <property type="match status" value="1"/>
</dbReference>
<dbReference type="Proteomes" id="UP000323646">
    <property type="component" value="Unassembled WGS sequence"/>
</dbReference>
<dbReference type="OrthoDB" id="9794898at2"/>
<accession>A0A5D6W2V5</accession>
<dbReference type="Pfam" id="PF23023">
    <property type="entry name" value="Anti-Pycsar_Apyc1"/>
    <property type="match status" value="1"/>
</dbReference>
<reference evidence="2 3" key="1">
    <citation type="submission" date="2019-08" db="EMBL/GenBank/DDBJ databases">
        <title>Selenomonas sp. mPRGC5 and Selenomonas sp. mPRGC8 isolated from ruminal fluid of dairy goat (Capra hircus).</title>
        <authorList>
            <person name="Poothong S."/>
            <person name="Nuengjamnong C."/>
            <person name="Tanasupawat S."/>
        </authorList>
    </citation>
    <scope>NUCLEOTIDE SEQUENCE [LARGE SCALE GENOMIC DNA]</scope>
    <source>
        <strain evidence="3">mPRGC5</strain>
    </source>
</reference>
<keyword evidence="3" id="KW-1185">Reference proteome</keyword>
<keyword evidence="1" id="KW-0255">Endonuclease</keyword>
<organism evidence="2 3">
    <name type="scientific">Selenomonas ruminis</name>
    <dbReference type="NCBI Taxonomy" id="2593411"/>
    <lineage>
        <taxon>Bacteria</taxon>
        <taxon>Bacillati</taxon>
        <taxon>Bacillota</taxon>
        <taxon>Negativicutes</taxon>
        <taxon>Selenomonadales</taxon>
        <taxon>Selenomonadaceae</taxon>
        <taxon>Selenomonas</taxon>
    </lineage>
</organism>
<name>A0A5D6W2V5_9FIRM</name>
<keyword evidence="1" id="KW-0540">Nuclease</keyword>
<gene>
    <name evidence="2" type="ORF">FZ040_10715</name>
</gene>
<evidence type="ECO:0000313" key="3">
    <source>
        <dbReference type="Proteomes" id="UP000323646"/>
    </source>
</evidence>
<evidence type="ECO:0000256" key="1">
    <source>
        <dbReference type="ARBA" id="ARBA00022759"/>
    </source>
</evidence>
<dbReference type="RefSeq" id="WP_149171973.1">
    <property type="nucleotide sequence ID" value="NZ_VTOY01000010.1"/>
</dbReference>